<keyword evidence="1" id="KW-0812">Transmembrane</keyword>
<reference evidence="2" key="1">
    <citation type="submission" date="2019-01" db="EMBL/GenBank/DDBJ databases">
        <title>Draft genome sequences of three monokaryotic isolates of the white-rot basidiomycete fungus Dichomitus squalens.</title>
        <authorList>
            <consortium name="DOE Joint Genome Institute"/>
            <person name="Lopez S.C."/>
            <person name="Andreopoulos B."/>
            <person name="Pangilinan J."/>
            <person name="Lipzen A."/>
            <person name="Riley R."/>
            <person name="Ahrendt S."/>
            <person name="Ng V."/>
            <person name="Barry K."/>
            <person name="Daum C."/>
            <person name="Grigoriev I.V."/>
            <person name="Hilden K.S."/>
            <person name="Makela M.R."/>
            <person name="de Vries R.P."/>
        </authorList>
    </citation>
    <scope>NUCLEOTIDE SEQUENCE [LARGE SCALE GENOMIC DNA]</scope>
    <source>
        <strain evidence="2">OM18370.1</strain>
    </source>
</reference>
<feature type="transmembrane region" description="Helical" evidence="1">
    <location>
        <begin position="60"/>
        <end position="79"/>
    </location>
</feature>
<evidence type="ECO:0000256" key="1">
    <source>
        <dbReference type="SAM" id="Phobius"/>
    </source>
</evidence>
<gene>
    <name evidence="2" type="ORF">BD311DRAFT_782261</name>
</gene>
<organism evidence="2">
    <name type="scientific">Dichomitus squalens</name>
    <dbReference type="NCBI Taxonomy" id="114155"/>
    <lineage>
        <taxon>Eukaryota</taxon>
        <taxon>Fungi</taxon>
        <taxon>Dikarya</taxon>
        <taxon>Basidiomycota</taxon>
        <taxon>Agaricomycotina</taxon>
        <taxon>Agaricomycetes</taxon>
        <taxon>Polyporales</taxon>
        <taxon>Polyporaceae</taxon>
        <taxon>Dichomitus</taxon>
    </lineage>
</organism>
<keyword evidence="1" id="KW-1133">Transmembrane helix</keyword>
<keyword evidence="1" id="KW-0472">Membrane</keyword>
<name>A0A4Q9M9Y7_9APHY</name>
<accession>A0A4Q9M9Y7</accession>
<dbReference type="AlphaFoldDB" id="A0A4Q9M9Y7"/>
<evidence type="ECO:0000313" key="2">
    <source>
        <dbReference type="EMBL" id="TBU22521.1"/>
    </source>
</evidence>
<dbReference type="EMBL" id="ML143538">
    <property type="protein sequence ID" value="TBU22521.1"/>
    <property type="molecule type" value="Genomic_DNA"/>
</dbReference>
<protein>
    <submittedName>
        <fullName evidence="2">Uncharacterized protein</fullName>
    </submittedName>
</protein>
<dbReference type="Proteomes" id="UP000292957">
    <property type="component" value="Unassembled WGS sequence"/>
</dbReference>
<sequence>MFNCTRHSCDMPLAITASLHLASRPINDNMTRDARRTRCSSRALEAYGEPPLADIPGIPGIPVVLGTVVILPCIHCVLLS</sequence>
<proteinExistence type="predicted"/>